<evidence type="ECO:0000256" key="3">
    <source>
        <dbReference type="SAM" id="SignalP"/>
    </source>
</evidence>
<evidence type="ECO:0000256" key="1">
    <source>
        <dbReference type="ARBA" id="ARBA00009646"/>
    </source>
</evidence>
<dbReference type="InterPro" id="IPR011024">
    <property type="entry name" value="G_crystallin-like"/>
</dbReference>
<dbReference type="EMBL" id="LR590484">
    <property type="protein sequence ID" value="VTR35390.1"/>
    <property type="molecule type" value="Genomic_DNA"/>
</dbReference>
<dbReference type="Gene3D" id="2.60.20.10">
    <property type="entry name" value="Crystallins"/>
    <property type="match status" value="1"/>
</dbReference>
<keyword evidence="5" id="KW-0255">Endonuclease</keyword>
<evidence type="ECO:0000313" key="5">
    <source>
        <dbReference type="EMBL" id="MEZ0450905.1"/>
    </source>
</evidence>
<comment type="similarity">
    <text evidence="1">Belongs to the beta/gamma-crystallin family.</text>
</comment>
<dbReference type="GO" id="GO:0000175">
    <property type="term" value="F:3'-5'-RNA exonuclease activity"/>
    <property type="evidence" value="ECO:0007669"/>
    <property type="project" value="TreeGrafter"/>
</dbReference>
<dbReference type="InterPro" id="IPR005135">
    <property type="entry name" value="Endo/exonuclease/phosphatase"/>
</dbReference>
<evidence type="ECO:0000256" key="2">
    <source>
        <dbReference type="ARBA" id="ARBA00022737"/>
    </source>
</evidence>
<protein>
    <submittedName>
        <fullName evidence="5">Endonuclease/exonuclease/phosphatase family protein</fullName>
    </submittedName>
    <submittedName>
        <fullName evidence="6">Spore coat protein S</fullName>
    </submittedName>
</protein>
<keyword evidence="6" id="KW-0167">Capsid protein</keyword>
<dbReference type="KEGG" id="stha:NCTC11429_01496"/>
<dbReference type="RefSeq" id="WP_051606714.1">
    <property type="nucleotide sequence ID" value="NZ_CP158797.1"/>
</dbReference>
<reference evidence="5 8" key="2">
    <citation type="submission" date="2024-06" db="EMBL/GenBank/DDBJ databases">
        <title>Soil Sphingobacterium thalpophilum.</title>
        <authorList>
            <person name="Yang J."/>
            <person name="Li J."/>
        </authorList>
    </citation>
    <scope>NUCLEOTIDE SEQUENCE [LARGE SCALE GENOMIC DNA]</scope>
    <source>
        <strain evidence="5 8">22g91tb</strain>
    </source>
</reference>
<dbReference type="PROSITE" id="PS51257">
    <property type="entry name" value="PROKAR_LIPOPROTEIN"/>
    <property type="match status" value="1"/>
</dbReference>
<evidence type="ECO:0000259" key="4">
    <source>
        <dbReference type="PROSITE" id="PS50915"/>
    </source>
</evidence>
<name>A0A4U9UNW2_9SPHI</name>
<dbReference type="InterPro" id="IPR050410">
    <property type="entry name" value="CCR4/nocturin_mRNA_transcr"/>
</dbReference>
<keyword evidence="2" id="KW-0677">Repeat</keyword>
<dbReference type="AlphaFoldDB" id="A0A4U9UNW2"/>
<dbReference type="CDD" id="cd09083">
    <property type="entry name" value="EEP-1"/>
    <property type="match status" value="1"/>
</dbReference>
<dbReference type="SUPFAM" id="SSF49695">
    <property type="entry name" value="gamma-Crystallin-like"/>
    <property type="match status" value="1"/>
</dbReference>
<dbReference type="EMBL" id="JBEOQB010000001">
    <property type="protein sequence ID" value="MEZ0450905.1"/>
    <property type="molecule type" value="Genomic_DNA"/>
</dbReference>
<feature type="domain" description="Beta/gamma crystallin 'Greek key'" evidence="4">
    <location>
        <begin position="358"/>
        <end position="399"/>
    </location>
</feature>
<feature type="signal peptide" evidence="3">
    <location>
        <begin position="1"/>
        <end position="19"/>
    </location>
</feature>
<organism evidence="6 7">
    <name type="scientific">Sphingobacterium thalpophilum</name>
    <dbReference type="NCBI Taxonomy" id="259"/>
    <lineage>
        <taxon>Bacteria</taxon>
        <taxon>Pseudomonadati</taxon>
        <taxon>Bacteroidota</taxon>
        <taxon>Sphingobacteriia</taxon>
        <taxon>Sphingobacteriales</taxon>
        <taxon>Sphingobacteriaceae</taxon>
        <taxon>Sphingobacterium</taxon>
    </lineage>
</organism>
<feature type="chain" id="PRO_5020516498" evidence="3">
    <location>
        <begin position="20"/>
        <end position="399"/>
    </location>
</feature>
<dbReference type="PANTHER" id="PTHR12121:SF36">
    <property type="entry name" value="ENDONUCLEASE_EXONUCLEASE_PHOSPHATASE DOMAIN-CONTAINING PROTEIN"/>
    <property type="match status" value="1"/>
</dbReference>
<gene>
    <name evidence="6" type="primary">tps</name>
    <name evidence="5" type="ORF">ABTW24_04780</name>
    <name evidence="6" type="ORF">NCTC11429_01496</name>
</gene>
<dbReference type="InterPro" id="IPR001064">
    <property type="entry name" value="Beta/gamma_crystallin"/>
</dbReference>
<dbReference type="Gene3D" id="3.60.10.10">
    <property type="entry name" value="Endonuclease/exonuclease/phosphatase"/>
    <property type="match status" value="1"/>
</dbReference>
<evidence type="ECO:0000313" key="7">
    <source>
        <dbReference type="Proteomes" id="UP000308196"/>
    </source>
</evidence>
<proteinExistence type="inferred from homology"/>
<keyword evidence="8" id="KW-1185">Reference proteome</keyword>
<keyword evidence="5" id="KW-0540">Nuclease</keyword>
<dbReference type="PANTHER" id="PTHR12121">
    <property type="entry name" value="CARBON CATABOLITE REPRESSOR PROTEIN 4"/>
    <property type="match status" value="1"/>
</dbReference>
<sequence length="399" mass="43593">MRKLIYGLQLALLSTCIFAACAKDLAKSSPADETLSLPTEVQSSATIAGSGGYVMMTFNIRQDAPDVGNRAWTVRRSLVKERILEHDCDVVGVQEALGNQMDNMASDLQGYSKVGTGREGNSSSEHSAIFYKNTKFNALESGTFWLAPGAPTTPTGPAWDAAYKRICTWIKLQDKQTAMTFYVFNTHFDHKGADAKVNSANLLLTYMQNKIGDLPAVLMGDLNANQNSAAYSVLNSPSWLEESWNIAGSKSPALRVTGNGWNISPSGDSQIDHIFVTGQWSVSSRLVDWYHKDPGEILPSDHFPVIARLKIDGVSIFKDAHYGGKGVFLPRGTYNLADLNARGIENDWASSARVPNGLTLTIYEHQNFLGINWVLTTDTPLFSQLTPSGNDKASSMKVQ</sequence>
<dbReference type="PROSITE" id="PS50915">
    <property type="entry name" value="CRYSTALLIN_BETA_GAMMA"/>
    <property type="match status" value="1"/>
</dbReference>
<dbReference type="Proteomes" id="UP000308196">
    <property type="component" value="Chromosome"/>
</dbReference>
<dbReference type="GeneID" id="78462256"/>
<keyword evidence="3" id="KW-0732">Signal</keyword>
<accession>A0A4U9UNW2</accession>
<dbReference type="Pfam" id="PF03372">
    <property type="entry name" value="Exo_endo_phos"/>
    <property type="match status" value="1"/>
</dbReference>
<dbReference type="SUPFAM" id="SSF56219">
    <property type="entry name" value="DNase I-like"/>
    <property type="match status" value="1"/>
</dbReference>
<dbReference type="STRING" id="1123265.GCA_000686625_01933"/>
<reference evidence="6 7" key="1">
    <citation type="submission" date="2019-05" db="EMBL/GenBank/DDBJ databases">
        <authorList>
            <consortium name="Pathogen Informatics"/>
        </authorList>
    </citation>
    <scope>NUCLEOTIDE SEQUENCE [LARGE SCALE GENOMIC DNA]</scope>
    <source>
        <strain evidence="6 7">NCTC11429</strain>
    </source>
</reference>
<dbReference type="Proteomes" id="UP001566204">
    <property type="component" value="Unassembled WGS sequence"/>
</dbReference>
<keyword evidence="6" id="KW-0946">Virion</keyword>
<dbReference type="InterPro" id="IPR036691">
    <property type="entry name" value="Endo/exonu/phosph_ase_sf"/>
</dbReference>
<evidence type="ECO:0000313" key="8">
    <source>
        <dbReference type="Proteomes" id="UP001566204"/>
    </source>
</evidence>
<keyword evidence="5" id="KW-0378">Hydrolase</keyword>
<dbReference type="GO" id="GO:0004519">
    <property type="term" value="F:endonuclease activity"/>
    <property type="evidence" value="ECO:0007669"/>
    <property type="project" value="UniProtKB-KW"/>
</dbReference>
<evidence type="ECO:0000313" key="6">
    <source>
        <dbReference type="EMBL" id="VTR35390.1"/>
    </source>
</evidence>